<evidence type="ECO:0000313" key="1">
    <source>
        <dbReference type="EMBL" id="VDN85792.1"/>
    </source>
</evidence>
<keyword evidence="2" id="KW-1185">Reference proteome</keyword>
<evidence type="ECO:0000313" key="2">
    <source>
        <dbReference type="Proteomes" id="UP000278627"/>
    </source>
</evidence>
<organism evidence="3">
    <name type="scientific">Brugia pahangi</name>
    <name type="common">Filarial nematode worm</name>
    <dbReference type="NCBI Taxonomy" id="6280"/>
    <lineage>
        <taxon>Eukaryota</taxon>
        <taxon>Metazoa</taxon>
        <taxon>Ecdysozoa</taxon>
        <taxon>Nematoda</taxon>
        <taxon>Chromadorea</taxon>
        <taxon>Rhabditida</taxon>
        <taxon>Spirurina</taxon>
        <taxon>Spiruromorpha</taxon>
        <taxon>Filarioidea</taxon>
        <taxon>Onchocercidae</taxon>
        <taxon>Brugia</taxon>
    </lineage>
</organism>
<evidence type="ECO:0000313" key="3">
    <source>
        <dbReference type="WBParaSite" id="BPAG_0000464501-mRNA-1"/>
    </source>
</evidence>
<accession>A0A0N4T8V8</accession>
<sequence>MKSACSPAAIIGTVPCTLPYWFSHLVSLVQHVSLVRYVIFTPTSLLEYCKIQGETMADGGYHATIATGAYHATIATSPLLLEINISASMAREGHNQDITIHYFNF</sequence>
<protein>
    <submittedName>
        <fullName evidence="1 3">Uncharacterized protein</fullName>
    </submittedName>
</protein>
<reference evidence="3" key="1">
    <citation type="submission" date="2017-02" db="UniProtKB">
        <authorList>
            <consortium name="WormBaseParasite"/>
        </authorList>
    </citation>
    <scope>IDENTIFICATION</scope>
</reference>
<gene>
    <name evidence="1" type="ORF">BPAG_LOCUS4606</name>
</gene>
<reference evidence="1 2" key="2">
    <citation type="submission" date="2018-11" db="EMBL/GenBank/DDBJ databases">
        <authorList>
            <consortium name="Pathogen Informatics"/>
        </authorList>
    </citation>
    <scope>NUCLEOTIDE SEQUENCE [LARGE SCALE GENOMIC DNA]</scope>
</reference>
<dbReference type="WBParaSite" id="BPAG_0000464501-mRNA-1">
    <property type="protein sequence ID" value="BPAG_0000464501-mRNA-1"/>
    <property type="gene ID" value="BPAG_0000464501"/>
</dbReference>
<dbReference type="Proteomes" id="UP000278627">
    <property type="component" value="Unassembled WGS sequence"/>
</dbReference>
<dbReference type="AlphaFoldDB" id="A0A0N4T8V8"/>
<proteinExistence type="predicted"/>
<name>A0A0N4T8V8_BRUPA</name>
<dbReference type="EMBL" id="UZAD01002412">
    <property type="protein sequence ID" value="VDN85792.1"/>
    <property type="molecule type" value="Genomic_DNA"/>
</dbReference>